<gene>
    <name evidence="2" type="ORF">Y88_2035</name>
</gene>
<dbReference type="EMBL" id="AEWJ01000023">
    <property type="protein sequence ID" value="EGD60161.1"/>
    <property type="molecule type" value="Genomic_DNA"/>
</dbReference>
<dbReference type="Gene3D" id="2.160.20.120">
    <property type="match status" value="1"/>
</dbReference>
<dbReference type="InterPro" id="IPR021255">
    <property type="entry name" value="DUF2807"/>
</dbReference>
<reference evidence="2 3" key="1">
    <citation type="journal article" date="2012" name="J. Bacteriol.">
        <title>Draft Genome Sequence of Novosphingobium nitrogenifigens Y88T.</title>
        <authorList>
            <person name="Strabala T.J."/>
            <person name="Macdonald L."/>
            <person name="Liu V."/>
            <person name="Smit A.M."/>
        </authorList>
    </citation>
    <scope>NUCLEOTIDE SEQUENCE [LARGE SCALE GENOMIC DNA]</scope>
    <source>
        <strain evidence="2 3">DSM 19370</strain>
    </source>
</reference>
<dbReference type="AlphaFoldDB" id="F1Z5Q1"/>
<dbReference type="InParanoid" id="F1Z5Q1"/>
<protein>
    <recommendedName>
        <fullName evidence="1">Putative auto-transporter adhesin head GIN domain-containing protein</fullName>
    </recommendedName>
</protein>
<dbReference type="eggNOG" id="COG3595">
    <property type="taxonomic scope" value="Bacteria"/>
</dbReference>
<comment type="caution">
    <text evidence="2">The sequence shown here is derived from an EMBL/GenBank/DDBJ whole genome shotgun (WGS) entry which is preliminary data.</text>
</comment>
<evidence type="ECO:0000313" key="2">
    <source>
        <dbReference type="EMBL" id="EGD60161.1"/>
    </source>
</evidence>
<accession>F1Z5Q1</accession>
<feature type="domain" description="Putative auto-transporter adhesin head GIN" evidence="1">
    <location>
        <begin position="22"/>
        <end position="199"/>
    </location>
</feature>
<sequence>MSINGRDGVTLDRLDLSGHAPSEITLLGPDNVRIVHGDRFDIRIEGPDTARKALRFVLADGRLGIGRMPDSGGAGLATISISDPVVDHLIVAGSGTMSSDRLSAPAVGVTIGGSGRIATGTIATRHLDIELLGSGNVTGNGHADTLALNMTGSGNADLGGLRAETTAIALTGSGTGVIGSGGEVTGSITGSGTMTVRGHARCTVVVTGSGRIACEP</sequence>
<dbReference type="STRING" id="983920.Y88_2035"/>
<dbReference type="Pfam" id="PF10988">
    <property type="entry name" value="DUF2807"/>
    <property type="match status" value="1"/>
</dbReference>
<evidence type="ECO:0000259" key="1">
    <source>
        <dbReference type="Pfam" id="PF10988"/>
    </source>
</evidence>
<proteinExistence type="predicted"/>
<keyword evidence="3" id="KW-1185">Reference proteome</keyword>
<dbReference type="Proteomes" id="UP000004728">
    <property type="component" value="Unassembled WGS sequence"/>
</dbReference>
<name>F1Z5Q1_9SPHN</name>
<dbReference type="HOGENOM" id="CLU_072746_5_0_5"/>
<evidence type="ECO:0000313" key="3">
    <source>
        <dbReference type="Proteomes" id="UP000004728"/>
    </source>
</evidence>
<organism evidence="2 3">
    <name type="scientific">Novosphingobium nitrogenifigens DSM 19370</name>
    <dbReference type="NCBI Taxonomy" id="983920"/>
    <lineage>
        <taxon>Bacteria</taxon>
        <taxon>Pseudomonadati</taxon>
        <taxon>Pseudomonadota</taxon>
        <taxon>Alphaproteobacteria</taxon>
        <taxon>Sphingomonadales</taxon>
        <taxon>Sphingomonadaceae</taxon>
        <taxon>Novosphingobium</taxon>
    </lineage>
</organism>